<proteinExistence type="predicted"/>
<reference evidence="1 2" key="2">
    <citation type="journal article" date="2017" name="Front. Plant Sci.">
        <title>Gene Classification and Mining of Molecular Markers Useful in Red Clover (Trifolium pratense) Breeding.</title>
        <authorList>
            <person name="Istvanek J."/>
            <person name="Dluhosova J."/>
            <person name="Dluhos P."/>
            <person name="Patkova L."/>
            <person name="Nedelnik J."/>
            <person name="Repkova J."/>
        </authorList>
    </citation>
    <scope>NUCLEOTIDE SEQUENCE [LARGE SCALE GENOMIC DNA]</scope>
    <source>
        <strain evidence="2">cv. Tatra</strain>
        <tissue evidence="1">Young leaves</tissue>
    </source>
</reference>
<gene>
    <name evidence="1" type="ORF">L195_g057282</name>
</gene>
<organism evidence="1 2">
    <name type="scientific">Trifolium pratense</name>
    <name type="common">Red clover</name>
    <dbReference type="NCBI Taxonomy" id="57577"/>
    <lineage>
        <taxon>Eukaryota</taxon>
        <taxon>Viridiplantae</taxon>
        <taxon>Streptophyta</taxon>
        <taxon>Embryophyta</taxon>
        <taxon>Tracheophyta</taxon>
        <taxon>Spermatophyta</taxon>
        <taxon>Magnoliopsida</taxon>
        <taxon>eudicotyledons</taxon>
        <taxon>Gunneridae</taxon>
        <taxon>Pentapetalae</taxon>
        <taxon>rosids</taxon>
        <taxon>fabids</taxon>
        <taxon>Fabales</taxon>
        <taxon>Fabaceae</taxon>
        <taxon>Papilionoideae</taxon>
        <taxon>50 kb inversion clade</taxon>
        <taxon>NPAAA clade</taxon>
        <taxon>Hologalegina</taxon>
        <taxon>IRL clade</taxon>
        <taxon>Trifolieae</taxon>
        <taxon>Trifolium</taxon>
    </lineage>
</organism>
<evidence type="ECO:0000313" key="1">
    <source>
        <dbReference type="EMBL" id="PNX70327.1"/>
    </source>
</evidence>
<protein>
    <submittedName>
        <fullName evidence="1">Uncharacterized protein</fullName>
    </submittedName>
</protein>
<dbReference type="EMBL" id="ASHM01112608">
    <property type="protein sequence ID" value="PNX70327.1"/>
    <property type="molecule type" value="Genomic_DNA"/>
</dbReference>
<evidence type="ECO:0000313" key="2">
    <source>
        <dbReference type="Proteomes" id="UP000236291"/>
    </source>
</evidence>
<name>A0A2K3KVM4_TRIPR</name>
<sequence length="66" mass="7391">MSLEEEEDWSAKLGKLPVVIGLVLISEMTEIAGEHDVVAAIIRGRRRSCWETKEGETNSVSLCYRV</sequence>
<accession>A0A2K3KVM4</accession>
<dbReference type="AlphaFoldDB" id="A0A2K3KVM4"/>
<dbReference type="Proteomes" id="UP000236291">
    <property type="component" value="Unassembled WGS sequence"/>
</dbReference>
<comment type="caution">
    <text evidence="1">The sequence shown here is derived from an EMBL/GenBank/DDBJ whole genome shotgun (WGS) entry which is preliminary data.</text>
</comment>
<reference evidence="1 2" key="1">
    <citation type="journal article" date="2014" name="Am. J. Bot.">
        <title>Genome assembly and annotation for red clover (Trifolium pratense; Fabaceae).</title>
        <authorList>
            <person name="Istvanek J."/>
            <person name="Jaros M."/>
            <person name="Krenek A."/>
            <person name="Repkova J."/>
        </authorList>
    </citation>
    <scope>NUCLEOTIDE SEQUENCE [LARGE SCALE GENOMIC DNA]</scope>
    <source>
        <strain evidence="2">cv. Tatra</strain>
        <tissue evidence="1">Young leaves</tissue>
    </source>
</reference>